<dbReference type="AlphaFoldDB" id="A0A6D2K7A9"/>
<feature type="region of interest" description="Disordered" evidence="1">
    <location>
        <begin position="300"/>
        <end position="327"/>
    </location>
</feature>
<feature type="region of interest" description="Disordered" evidence="1">
    <location>
        <begin position="354"/>
        <end position="392"/>
    </location>
</feature>
<name>A0A6D2K7A9_9BRAS</name>
<evidence type="ECO:0000313" key="3">
    <source>
        <dbReference type="Proteomes" id="UP000467841"/>
    </source>
</evidence>
<sequence length="461" mass="50954">MRSSHLIKLREQQRIIQTRASTSLILQEELISGMAVSMILCLRSSLLATENAASCLQRLLNFSEKIDVRKIIEKAKSLQGLALDDDVRSSALSINDVFDHQSISPAIPARTNSFPSGSTSPKSPLIIAPQSYWEEKWRVLTAEEEKKTPPTTQKKRSWFKVKRLFRAESEPANSVAKTVSEAKVASVARNLLEDFNRQVVSEEAEEVHVVVNNEDGSVQEAEERLIDFEAGGGEESLVIEEISSDVFSDSNSPLRDSNYIENDSDSSTETSLLFPIKEQETSVVVDSVLNQETVIDQETSVVDSPLPVSSQPGVEFPVTQSNDEEDAVVKERSKVVPGKFQWFWKFGRNLTGEEARSSGVESSKSDLVCSSSSESDSPPQASTSSSRGETDQNVMNTLKNLGNSMLEHIQVMESVFQQERVHVQGGLRENISKTSLVGKGQVTAMTALKELRKISNLLLEM</sequence>
<gene>
    <name evidence="2" type="ORF">MERR_LOCUS36060</name>
</gene>
<dbReference type="SUPFAM" id="SSF47923">
    <property type="entry name" value="Ypt/Rab-GAP domain of gyp1p"/>
    <property type="match status" value="1"/>
</dbReference>
<feature type="compositionally biased region" description="Polar residues" evidence="1">
    <location>
        <begin position="300"/>
        <end position="312"/>
    </location>
</feature>
<evidence type="ECO:0000313" key="2">
    <source>
        <dbReference type="EMBL" id="CAA7048825.1"/>
    </source>
</evidence>
<comment type="caution">
    <text evidence="2">The sequence shown here is derived from an EMBL/GenBank/DDBJ whole genome shotgun (WGS) entry which is preliminary data.</text>
</comment>
<keyword evidence="3" id="KW-1185">Reference proteome</keyword>
<protein>
    <submittedName>
        <fullName evidence="2">Uncharacterized protein</fullName>
    </submittedName>
</protein>
<proteinExistence type="predicted"/>
<reference evidence="2" key="1">
    <citation type="submission" date="2020-01" db="EMBL/GenBank/DDBJ databases">
        <authorList>
            <person name="Mishra B."/>
        </authorList>
    </citation>
    <scope>NUCLEOTIDE SEQUENCE [LARGE SCALE GENOMIC DNA]</scope>
</reference>
<evidence type="ECO:0000256" key="1">
    <source>
        <dbReference type="SAM" id="MobiDB-lite"/>
    </source>
</evidence>
<dbReference type="Gene3D" id="1.10.472.80">
    <property type="entry name" value="Ypt/Rab-GAP domain of gyp1p, domain 3"/>
    <property type="match status" value="1"/>
</dbReference>
<dbReference type="EMBL" id="CACVBM020001396">
    <property type="protein sequence ID" value="CAA7048825.1"/>
    <property type="molecule type" value="Genomic_DNA"/>
</dbReference>
<organism evidence="2 3">
    <name type="scientific">Microthlaspi erraticum</name>
    <dbReference type="NCBI Taxonomy" id="1685480"/>
    <lineage>
        <taxon>Eukaryota</taxon>
        <taxon>Viridiplantae</taxon>
        <taxon>Streptophyta</taxon>
        <taxon>Embryophyta</taxon>
        <taxon>Tracheophyta</taxon>
        <taxon>Spermatophyta</taxon>
        <taxon>Magnoliopsida</taxon>
        <taxon>eudicotyledons</taxon>
        <taxon>Gunneridae</taxon>
        <taxon>Pentapetalae</taxon>
        <taxon>rosids</taxon>
        <taxon>malvids</taxon>
        <taxon>Brassicales</taxon>
        <taxon>Brassicaceae</taxon>
        <taxon>Coluteocarpeae</taxon>
        <taxon>Microthlaspi</taxon>
    </lineage>
</organism>
<feature type="compositionally biased region" description="Low complexity" evidence="1">
    <location>
        <begin position="365"/>
        <end position="386"/>
    </location>
</feature>
<dbReference type="OrthoDB" id="27140at2759"/>
<dbReference type="InterPro" id="IPR035969">
    <property type="entry name" value="Rab-GAP_TBC_sf"/>
</dbReference>
<dbReference type="Proteomes" id="UP000467841">
    <property type="component" value="Unassembled WGS sequence"/>
</dbReference>
<feature type="region of interest" description="Disordered" evidence="1">
    <location>
        <begin position="248"/>
        <end position="267"/>
    </location>
</feature>
<accession>A0A6D2K7A9</accession>